<keyword evidence="1" id="KW-1133">Transmembrane helix</keyword>
<dbReference type="AlphaFoldDB" id="A0A0A2LZP9"/>
<protein>
    <submittedName>
        <fullName evidence="2">Uncharacterized protein</fullName>
    </submittedName>
</protein>
<dbReference type="STRING" id="1121899.GCA_000430025_02694"/>
<keyword evidence="3" id="KW-1185">Reference proteome</keyword>
<comment type="caution">
    <text evidence="2">The sequence shown here is derived from an EMBL/GenBank/DDBJ whole genome shotgun (WGS) entry which is preliminary data.</text>
</comment>
<reference evidence="2 3" key="1">
    <citation type="submission" date="2013-09" db="EMBL/GenBank/DDBJ databases">
        <authorList>
            <person name="Zeng Z."/>
            <person name="Chen C."/>
        </authorList>
    </citation>
    <scope>NUCLEOTIDE SEQUENCE [LARGE SCALE GENOMIC DNA]</scope>
    <source>
        <strain evidence="2 3">GH29-5</strain>
    </source>
</reference>
<sequence>MDIFEILEGRFILNYIGGTLRYIYGSIWRTIFNKHKFTYKEYIYGPKKTDYYDEWGHEVNNRMIAGIFLVLVFILIATYSTMW</sequence>
<name>A0A0A2LZP9_9FLAO</name>
<evidence type="ECO:0000313" key="3">
    <source>
        <dbReference type="Proteomes" id="UP000030121"/>
    </source>
</evidence>
<dbReference type="EMBL" id="JRLW01000038">
    <property type="protein sequence ID" value="KGO85857.1"/>
    <property type="molecule type" value="Genomic_DNA"/>
</dbReference>
<feature type="transmembrane region" description="Helical" evidence="1">
    <location>
        <begin position="63"/>
        <end position="82"/>
    </location>
</feature>
<evidence type="ECO:0000256" key="1">
    <source>
        <dbReference type="SAM" id="Phobius"/>
    </source>
</evidence>
<dbReference type="Proteomes" id="UP000030121">
    <property type="component" value="Unassembled WGS sequence"/>
</dbReference>
<gene>
    <name evidence="2" type="ORF">Q764_13925</name>
</gene>
<accession>A0A0A2LZP9</accession>
<keyword evidence="1" id="KW-0812">Transmembrane</keyword>
<evidence type="ECO:0000313" key="2">
    <source>
        <dbReference type="EMBL" id="KGO85857.1"/>
    </source>
</evidence>
<organism evidence="2 3">
    <name type="scientific">Flavobacterium suncheonense GH29-5 = DSM 17707</name>
    <dbReference type="NCBI Taxonomy" id="1121899"/>
    <lineage>
        <taxon>Bacteria</taxon>
        <taxon>Pseudomonadati</taxon>
        <taxon>Bacteroidota</taxon>
        <taxon>Flavobacteriia</taxon>
        <taxon>Flavobacteriales</taxon>
        <taxon>Flavobacteriaceae</taxon>
        <taxon>Flavobacterium</taxon>
    </lineage>
</organism>
<keyword evidence="1" id="KW-0472">Membrane</keyword>
<proteinExistence type="predicted"/>
<dbReference type="RefSeq" id="WP_026980984.1">
    <property type="nucleotide sequence ID" value="NZ_AUCZ01000028.1"/>
</dbReference>
<dbReference type="OrthoDB" id="1365579at2"/>